<organism evidence="1 2">
    <name type="scientific">Flavobacterium gillisiae</name>
    <dbReference type="NCBI Taxonomy" id="150146"/>
    <lineage>
        <taxon>Bacteria</taxon>
        <taxon>Pseudomonadati</taxon>
        <taxon>Bacteroidota</taxon>
        <taxon>Flavobacteriia</taxon>
        <taxon>Flavobacteriales</taxon>
        <taxon>Flavobacteriaceae</taxon>
        <taxon>Flavobacterium</taxon>
    </lineage>
</organism>
<evidence type="ECO:0000313" key="2">
    <source>
        <dbReference type="Proteomes" id="UP000198951"/>
    </source>
</evidence>
<protein>
    <submittedName>
        <fullName evidence="1">Uncharacterized protein</fullName>
    </submittedName>
</protein>
<proteinExistence type="predicted"/>
<dbReference type="RefSeq" id="WP_262488535.1">
    <property type="nucleotide sequence ID" value="NZ_FNRD01000011.1"/>
</dbReference>
<accession>A0A1H4F0V7</accession>
<dbReference type="Proteomes" id="UP000198951">
    <property type="component" value="Unassembled WGS sequence"/>
</dbReference>
<evidence type="ECO:0000313" key="1">
    <source>
        <dbReference type="EMBL" id="SEA90893.1"/>
    </source>
</evidence>
<dbReference type="EMBL" id="FNRD01000011">
    <property type="protein sequence ID" value="SEA90893.1"/>
    <property type="molecule type" value="Genomic_DNA"/>
</dbReference>
<sequence>MNISVWLSEASQECGWERNCVGFDVLEKKYIFNGGIEYDLR</sequence>
<keyword evidence="2" id="KW-1185">Reference proteome</keyword>
<dbReference type="AlphaFoldDB" id="A0A1H4F0V7"/>
<name>A0A1H4F0V7_9FLAO</name>
<reference evidence="2" key="1">
    <citation type="submission" date="2016-10" db="EMBL/GenBank/DDBJ databases">
        <authorList>
            <person name="Varghese N."/>
            <person name="Submissions S."/>
        </authorList>
    </citation>
    <scope>NUCLEOTIDE SEQUENCE [LARGE SCALE GENOMIC DNA]</scope>
    <source>
        <strain evidence="2">DSM 22376</strain>
    </source>
</reference>
<gene>
    <name evidence="1" type="ORF">SAMN05443667_111128</name>
</gene>